<dbReference type="Proteomes" id="UP000254808">
    <property type="component" value="Chromosome"/>
</dbReference>
<gene>
    <name evidence="2" type="ORF">CYPRO_2238</name>
</gene>
<dbReference type="Pfam" id="PF14255">
    <property type="entry name" value="Zn_ribbon_21"/>
    <property type="match status" value="1"/>
</dbReference>
<name>A0A345ULY3_9BACT</name>
<protein>
    <submittedName>
        <fullName evidence="2">Cysteine-rich CPXCG</fullName>
    </submittedName>
</protein>
<organism evidence="2 3">
    <name type="scientific">Cyclonatronum proteinivorum</name>
    <dbReference type="NCBI Taxonomy" id="1457365"/>
    <lineage>
        <taxon>Bacteria</taxon>
        <taxon>Pseudomonadati</taxon>
        <taxon>Balneolota</taxon>
        <taxon>Balneolia</taxon>
        <taxon>Balneolales</taxon>
        <taxon>Cyclonatronaceae</taxon>
        <taxon>Cyclonatronum</taxon>
    </lineage>
</organism>
<evidence type="ECO:0000256" key="1">
    <source>
        <dbReference type="SAM" id="MobiDB-lite"/>
    </source>
</evidence>
<feature type="region of interest" description="Disordered" evidence="1">
    <location>
        <begin position="1"/>
        <end position="25"/>
    </location>
</feature>
<reference evidence="2 3" key="1">
    <citation type="submission" date="2018-03" db="EMBL/GenBank/DDBJ databases">
        <title>Phenotypic and genomic properties of Cyclonatronum proteinivorum gen. nov., sp. nov., a haloalkaliphilic bacteroidete from soda lakes possessing Na+-translocating rhodopsin.</title>
        <authorList>
            <person name="Toshchakov S.V."/>
            <person name="Korzhenkov A."/>
            <person name="Samarov N.I."/>
            <person name="Kublanov I.V."/>
            <person name="Muntyan M.S."/>
            <person name="Sorokin D.Y."/>
        </authorList>
    </citation>
    <scope>NUCLEOTIDE SEQUENCE [LARGE SCALE GENOMIC DNA]</scope>
    <source>
        <strain evidence="2 3">Omega</strain>
    </source>
</reference>
<sequence length="94" mass="10902">MNSYNDDQYEDEPDPFGDFESHSDEYENSLNDMQVQQGRFSCSFCGSPNDTFIDPSQGPDQEYIEDCQTCCAPNQLRLSWQESTSSWEMHSSEY</sequence>
<evidence type="ECO:0000313" key="3">
    <source>
        <dbReference type="Proteomes" id="UP000254808"/>
    </source>
</evidence>
<proteinExistence type="predicted"/>
<dbReference type="AlphaFoldDB" id="A0A345ULY3"/>
<dbReference type="InterPro" id="IPR025990">
    <property type="entry name" value="zinc_ribbon_bacterial"/>
</dbReference>
<keyword evidence="3" id="KW-1185">Reference proteome</keyword>
<dbReference type="EMBL" id="CP027806">
    <property type="protein sequence ID" value="AXJ01485.1"/>
    <property type="molecule type" value="Genomic_DNA"/>
</dbReference>
<dbReference type="RefSeq" id="WP_333472969.1">
    <property type="nucleotide sequence ID" value="NZ_CP027806.1"/>
</dbReference>
<accession>A0A345ULY3</accession>
<dbReference type="KEGG" id="cprv:CYPRO_2238"/>
<evidence type="ECO:0000313" key="2">
    <source>
        <dbReference type="EMBL" id="AXJ01485.1"/>
    </source>
</evidence>
<feature type="compositionally biased region" description="Acidic residues" evidence="1">
    <location>
        <begin position="7"/>
        <end position="17"/>
    </location>
</feature>